<protein>
    <recommendedName>
        <fullName evidence="4">Transporter</fullName>
    </recommendedName>
</protein>
<dbReference type="EMBL" id="JAQQXT010000006">
    <property type="protein sequence ID" value="MDC8772295.1"/>
    <property type="molecule type" value="Genomic_DNA"/>
</dbReference>
<dbReference type="RefSeq" id="WP_273600490.1">
    <property type="nucleotide sequence ID" value="NZ_JAQQXT010000006.1"/>
</dbReference>
<dbReference type="PROSITE" id="PS51257">
    <property type="entry name" value="PROKAR_LIPOPROTEIN"/>
    <property type="match status" value="1"/>
</dbReference>
<keyword evidence="1" id="KW-0732">Signal</keyword>
<evidence type="ECO:0000313" key="2">
    <source>
        <dbReference type="EMBL" id="MDC8772295.1"/>
    </source>
</evidence>
<evidence type="ECO:0008006" key="4">
    <source>
        <dbReference type="Google" id="ProtNLM"/>
    </source>
</evidence>
<keyword evidence="3" id="KW-1185">Reference proteome</keyword>
<feature type="signal peptide" evidence="1">
    <location>
        <begin position="1"/>
        <end position="32"/>
    </location>
</feature>
<name>A0ABT5KED7_9BURK</name>
<feature type="chain" id="PRO_5045053836" description="Transporter" evidence="1">
    <location>
        <begin position="33"/>
        <end position="251"/>
    </location>
</feature>
<sequence>MMKQDSRVNVSVCLRPAAWGLLALACAGPALAGRPLSSDDAATADPGSCQLEGWGEKVGSSRALVLAPACGIVEGLEIDVDYTHPHPRDEIRGESGFAVKWAPKSWGLLTSAGQINFGLKAGVGFERPSDSGWRRNGQGLLGLATLVVNEDFALHANLGPHQDRASGLTGTALNLALVWVPSPMGLLFAEVQSNDRRSVFGGTQRTVGGLWWVTPDKLGLSLTVGQQAGSSQTQWTLGFGWYGLTAWEASP</sequence>
<evidence type="ECO:0000313" key="3">
    <source>
        <dbReference type="Proteomes" id="UP001221189"/>
    </source>
</evidence>
<accession>A0ABT5KED7</accession>
<reference evidence="2 3" key="1">
    <citation type="submission" date="2022-10" db="EMBL/GenBank/DDBJ databases">
        <title>Paucibacter sp. hw1 Genome sequencing.</title>
        <authorList>
            <person name="Park S."/>
        </authorList>
    </citation>
    <scope>NUCLEOTIDE SEQUENCE [LARGE SCALE GENOMIC DNA]</scope>
    <source>
        <strain evidence="3">hw1</strain>
    </source>
</reference>
<comment type="caution">
    <text evidence="2">The sequence shown here is derived from an EMBL/GenBank/DDBJ whole genome shotgun (WGS) entry which is preliminary data.</text>
</comment>
<dbReference type="Proteomes" id="UP001221189">
    <property type="component" value="Unassembled WGS sequence"/>
</dbReference>
<proteinExistence type="predicted"/>
<gene>
    <name evidence="2" type="ORF">PRZ03_11995</name>
</gene>
<organism evidence="2 3">
    <name type="scientific">Roseateles albus</name>
    <dbReference type="NCBI Taxonomy" id="2987525"/>
    <lineage>
        <taxon>Bacteria</taxon>
        <taxon>Pseudomonadati</taxon>
        <taxon>Pseudomonadota</taxon>
        <taxon>Betaproteobacteria</taxon>
        <taxon>Burkholderiales</taxon>
        <taxon>Sphaerotilaceae</taxon>
        <taxon>Roseateles</taxon>
    </lineage>
</organism>
<evidence type="ECO:0000256" key="1">
    <source>
        <dbReference type="SAM" id="SignalP"/>
    </source>
</evidence>